<dbReference type="PROSITE" id="PS50262">
    <property type="entry name" value="G_PROTEIN_RECEP_F1_2"/>
    <property type="match status" value="1"/>
</dbReference>
<evidence type="ECO:0000256" key="4">
    <source>
        <dbReference type="ARBA" id="ARBA00023136"/>
    </source>
</evidence>
<dbReference type="CDD" id="cd14978">
    <property type="entry name" value="7tmA_FMRFamide_R-like"/>
    <property type="match status" value="1"/>
</dbReference>
<dbReference type="STRING" id="400727.A0A2T7PA52"/>
<evidence type="ECO:0000256" key="2">
    <source>
        <dbReference type="ARBA" id="ARBA00022692"/>
    </source>
</evidence>
<feature type="compositionally biased region" description="Polar residues" evidence="5">
    <location>
        <begin position="244"/>
        <end position="254"/>
    </location>
</feature>
<evidence type="ECO:0000313" key="9">
    <source>
        <dbReference type="Proteomes" id="UP000245119"/>
    </source>
</evidence>
<dbReference type="InterPro" id="IPR019427">
    <property type="entry name" value="7TM_GPCR_serpentine_rcpt_Srw"/>
</dbReference>
<evidence type="ECO:0000259" key="7">
    <source>
        <dbReference type="PROSITE" id="PS50262"/>
    </source>
</evidence>
<dbReference type="PANTHER" id="PTHR46273:SF4">
    <property type="entry name" value="AT19640P"/>
    <property type="match status" value="1"/>
</dbReference>
<evidence type="ECO:0000256" key="1">
    <source>
        <dbReference type="ARBA" id="ARBA00004370"/>
    </source>
</evidence>
<keyword evidence="2 6" id="KW-0812">Transmembrane</keyword>
<comment type="subcellular location">
    <subcellularLocation>
        <location evidence="1">Membrane</location>
    </subcellularLocation>
</comment>
<gene>
    <name evidence="8" type="ORF">C0Q70_09561</name>
</gene>
<dbReference type="OrthoDB" id="5864054at2759"/>
<dbReference type="SUPFAM" id="SSF81321">
    <property type="entry name" value="Family A G protein-coupled receptor-like"/>
    <property type="match status" value="1"/>
</dbReference>
<feature type="compositionally biased region" description="Basic and acidic residues" evidence="5">
    <location>
        <begin position="262"/>
        <end position="278"/>
    </location>
</feature>
<organism evidence="8 9">
    <name type="scientific">Pomacea canaliculata</name>
    <name type="common">Golden apple snail</name>
    <dbReference type="NCBI Taxonomy" id="400727"/>
    <lineage>
        <taxon>Eukaryota</taxon>
        <taxon>Metazoa</taxon>
        <taxon>Spiralia</taxon>
        <taxon>Lophotrochozoa</taxon>
        <taxon>Mollusca</taxon>
        <taxon>Gastropoda</taxon>
        <taxon>Caenogastropoda</taxon>
        <taxon>Architaenioglossa</taxon>
        <taxon>Ampullarioidea</taxon>
        <taxon>Ampullariidae</taxon>
        <taxon>Pomacea</taxon>
    </lineage>
</organism>
<dbReference type="InterPro" id="IPR053219">
    <property type="entry name" value="GPCR_Dmsr-1"/>
</dbReference>
<dbReference type="EMBL" id="PZQS01000005">
    <property type="protein sequence ID" value="PVD30297.1"/>
    <property type="molecule type" value="Genomic_DNA"/>
</dbReference>
<dbReference type="Pfam" id="PF10324">
    <property type="entry name" value="7TM_GPCR_Srw"/>
    <property type="match status" value="1"/>
</dbReference>
<keyword evidence="3 6" id="KW-1133">Transmembrane helix</keyword>
<protein>
    <recommendedName>
        <fullName evidence="7">G-protein coupled receptors family 1 profile domain-containing protein</fullName>
    </recommendedName>
</protein>
<evidence type="ECO:0000256" key="3">
    <source>
        <dbReference type="ARBA" id="ARBA00022989"/>
    </source>
</evidence>
<evidence type="ECO:0000313" key="8">
    <source>
        <dbReference type="EMBL" id="PVD30297.1"/>
    </source>
</evidence>
<proteinExistence type="predicted"/>
<keyword evidence="9" id="KW-1185">Reference proteome</keyword>
<dbReference type="PANTHER" id="PTHR46273">
    <property type="entry name" value="MYOSUPPRESSIN RECEPTOR 1, ISOFORM B-RELATED"/>
    <property type="match status" value="1"/>
</dbReference>
<dbReference type="InterPro" id="IPR017452">
    <property type="entry name" value="GPCR_Rhodpsn_7TM"/>
</dbReference>
<feature type="domain" description="G-protein coupled receptors family 1 profile" evidence="7">
    <location>
        <begin position="62"/>
        <end position="195"/>
    </location>
</feature>
<reference evidence="8 9" key="1">
    <citation type="submission" date="2018-04" db="EMBL/GenBank/DDBJ databases">
        <title>The genome of golden apple snail Pomacea canaliculata provides insight into stress tolerance and invasive adaptation.</title>
        <authorList>
            <person name="Liu C."/>
            <person name="Liu B."/>
            <person name="Ren Y."/>
            <person name="Zhang Y."/>
            <person name="Wang H."/>
            <person name="Li S."/>
            <person name="Jiang F."/>
            <person name="Yin L."/>
            <person name="Zhang G."/>
            <person name="Qian W."/>
            <person name="Fan W."/>
        </authorList>
    </citation>
    <scope>NUCLEOTIDE SEQUENCE [LARGE SCALE GENOMIC DNA]</scope>
    <source>
        <strain evidence="8">SZHN2017</strain>
        <tissue evidence="8">Muscle</tissue>
    </source>
</reference>
<name>A0A2T7PA52_POMCA</name>
<dbReference type="GO" id="GO:0005886">
    <property type="term" value="C:plasma membrane"/>
    <property type="evidence" value="ECO:0007669"/>
    <property type="project" value="TreeGrafter"/>
</dbReference>
<evidence type="ECO:0000256" key="6">
    <source>
        <dbReference type="SAM" id="Phobius"/>
    </source>
</evidence>
<accession>A0A2T7PA52</accession>
<keyword evidence="4 6" id="KW-0472">Membrane</keyword>
<feature type="region of interest" description="Disordered" evidence="5">
    <location>
        <begin position="244"/>
        <end position="278"/>
    </location>
</feature>
<dbReference type="AlphaFoldDB" id="A0A2T7PA52"/>
<comment type="caution">
    <text evidence="8">The sequence shown here is derived from an EMBL/GenBank/DDBJ whole genome shotgun (WGS) entry which is preliminary data.</text>
</comment>
<dbReference type="Gene3D" id="1.20.1070.10">
    <property type="entry name" value="Rhodopsin 7-helix transmembrane proteins"/>
    <property type="match status" value="1"/>
</dbReference>
<feature type="transmembrane region" description="Helical" evidence="6">
    <location>
        <begin position="84"/>
        <end position="106"/>
    </location>
</feature>
<feature type="transmembrane region" description="Helical" evidence="6">
    <location>
        <begin position="140"/>
        <end position="165"/>
    </location>
</feature>
<evidence type="ECO:0000256" key="5">
    <source>
        <dbReference type="SAM" id="MobiDB-lite"/>
    </source>
</evidence>
<dbReference type="Proteomes" id="UP000245119">
    <property type="component" value="Linkage Group LG5"/>
</dbReference>
<sequence length="278" mass="31164">MSVVEESTWMKAAADKARHSRLSRAIVCMSCTGRPVHSFRVVSQSFHRHPCNVPERQSSTRCRVGSHGQVGPDEVASLLKVNNWIQAILIKLIPCGMLTTLTILLIHAMHKAYRKRMLLKSQGRKAESDKHGEHNRTTGMLLAVVVLFTITELPQGILTLMNIFVDCFRDIVYNSLGDLLDAMALINNSVNFVLYCSMSRQFRETFVQVFCSFCSQHRPGWLKLKLITSTDQHGNGQTAIMDMSASSQNNTHTTPEADDSEEKSGRERDAGIQRSETV</sequence>
<dbReference type="GO" id="GO:0008528">
    <property type="term" value="F:G protein-coupled peptide receptor activity"/>
    <property type="evidence" value="ECO:0007669"/>
    <property type="project" value="InterPro"/>
</dbReference>